<dbReference type="Pfam" id="PF13359">
    <property type="entry name" value="DDE_Tnp_4"/>
    <property type="match status" value="1"/>
</dbReference>
<name>A0A443P5Y9_9MAGN</name>
<dbReference type="Proteomes" id="UP000283530">
    <property type="component" value="Unassembled WGS sequence"/>
</dbReference>
<comment type="cofactor">
    <cofactor evidence="1">
        <name>a divalent metal cation</name>
        <dbReference type="ChEBI" id="CHEBI:60240"/>
    </cofactor>
</comment>
<evidence type="ECO:0000259" key="10">
    <source>
        <dbReference type="Pfam" id="PF13359"/>
    </source>
</evidence>
<keyword evidence="6" id="KW-0378">Hydrolase</keyword>
<protein>
    <submittedName>
        <fullName evidence="12">Putative nuclease HARBI1</fullName>
    </submittedName>
</protein>
<feature type="domain" description="DDE Tnp4" evidence="10">
    <location>
        <begin position="157"/>
        <end position="296"/>
    </location>
</feature>
<sequence>MVAVCCELATLWLALKEERPRKKRRISSLSGDIWVKELLSSTGPQCHENLRMDPECFSILSDTFMRRSLLRRRRVLLIDEQLAMFLHTLAHNVTNRLTANRFNHSGETVSRYFHEVLNAVCKIYPEYIFIPENPSIPQQIQMNNRFYPYFKDCIGAIDGTHIPAHVPFSMQAMYRNRKGILSQNCLMASGFDMKFHYVLAGWEGSASDATVLWSAMNRGDMLRIPDGKFYQVDAGYGNASGFLTPYRGVRYHLKEFSITCPPTNAKELYNLRHSSLRTTIERVFAVLKNRFPILKLPRRGRRENYLWDQKEERVLMDMLLLMKQRGRKVEKNFTKACWDEVIGKIKEETGRELDIYNAKNKLKTWRARYKEVRQLLNMSGFGWDDTKKMVTASNDVWQDLIQAKNKLSKYRTIHVSFFDEIHDLVADDVAEGNIAMTGAERSTIDVEAMMTDDEFVNTTFGSTSRGLDDMDDGSLPQMDEETNGASRPPPTPTNNRNAAKKRKRI</sequence>
<evidence type="ECO:0000256" key="7">
    <source>
        <dbReference type="ARBA" id="ARBA00023242"/>
    </source>
</evidence>
<dbReference type="InterPro" id="IPR058353">
    <property type="entry name" value="DUF8040"/>
</dbReference>
<dbReference type="InterPro" id="IPR045249">
    <property type="entry name" value="HARBI1-like"/>
</dbReference>
<evidence type="ECO:0000256" key="1">
    <source>
        <dbReference type="ARBA" id="ARBA00001968"/>
    </source>
</evidence>
<dbReference type="AlphaFoldDB" id="A0A443P5Y9"/>
<keyword evidence="5" id="KW-0479">Metal-binding</keyword>
<comment type="similarity">
    <text evidence="3">Belongs to the HARBI1 family.</text>
</comment>
<dbReference type="GO" id="GO:0016787">
    <property type="term" value="F:hydrolase activity"/>
    <property type="evidence" value="ECO:0007669"/>
    <property type="project" value="UniProtKB-KW"/>
</dbReference>
<evidence type="ECO:0000256" key="3">
    <source>
        <dbReference type="ARBA" id="ARBA00006958"/>
    </source>
</evidence>
<keyword evidence="4" id="KW-0540">Nuclease</keyword>
<accession>A0A443P5Y9</accession>
<dbReference type="PANTHER" id="PTHR22930:SF259">
    <property type="entry name" value="OS08G0106900 PROTEIN"/>
    <property type="match status" value="1"/>
</dbReference>
<evidence type="ECO:0000259" key="11">
    <source>
        <dbReference type="Pfam" id="PF26138"/>
    </source>
</evidence>
<organism evidence="12 13">
    <name type="scientific">Cinnamomum micranthum f. kanehirae</name>
    <dbReference type="NCBI Taxonomy" id="337451"/>
    <lineage>
        <taxon>Eukaryota</taxon>
        <taxon>Viridiplantae</taxon>
        <taxon>Streptophyta</taxon>
        <taxon>Embryophyta</taxon>
        <taxon>Tracheophyta</taxon>
        <taxon>Spermatophyta</taxon>
        <taxon>Magnoliopsida</taxon>
        <taxon>Magnoliidae</taxon>
        <taxon>Laurales</taxon>
        <taxon>Lauraceae</taxon>
        <taxon>Cinnamomum</taxon>
    </lineage>
</organism>
<proteinExistence type="inferred from homology"/>
<evidence type="ECO:0000256" key="2">
    <source>
        <dbReference type="ARBA" id="ARBA00004123"/>
    </source>
</evidence>
<evidence type="ECO:0000256" key="6">
    <source>
        <dbReference type="ARBA" id="ARBA00022801"/>
    </source>
</evidence>
<evidence type="ECO:0000256" key="4">
    <source>
        <dbReference type="ARBA" id="ARBA00022722"/>
    </source>
</evidence>
<evidence type="ECO:0000256" key="8">
    <source>
        <dbReference type="SAM" id="MobiDB-lite"/>
    </source>
</evidence>
<dbReference type="GO" id="GO:0004518">
    <property type="term" value="F:nuclease activity"/>
    <property type="evidence" value="ECO:0007669"/>
    <property type="project" value="UniProtKB-KW"/>
</dbReference>
<evidence type="ECO:0000256" key="5">
    <source>
        <dbReference type="ARBA" id="ARBA00022723"/>
    </source>
</evidence>
<dbReference type="InterPro" id="IPR024752">
    <property type="entry name" value="Myb/SANT-like_dom"/>
</dbReference>
<feature type="domain" description="Myb/SANT-like" evidence="9">
    <location>
        <begin position="307"/>
        <end position="399"/>
    </location>
</feature>
<dbReference type="InterPro" id="IPR027806">
    <property type="entry name" value="HARBI1_dom"/>
</dbReference>
<evidence type="ECO:0000313" key="12">
    <source>
        <dbReference type="EMBL" id="RWR86200.1"/>
    </source>
</evidence>
<keyword evidence="7" id="KW-0539">Nucleus</keyword>
<comment type="subcellular location">
    <subcellularLocation>
        <location evidence="2">Nucleus</location>
    </subcellularLocation>
</comment>
<evidence type="ECO:0000313" key="13">
    <source>
        <dbReference type="Proteomes" id="UP000283530"/>
    </source>
</evidence>
<evidence type="ECO:0000259" key="9">
    <source>
        <dbReference type="Pfam" id="PF12776"/>
    </source>
</evidence>
<dbReference type="PANTHER" id="PTHR22930">
    <property type="match status" value="1"/>
</dbReference>
<dbReference type="OrthoDB" id="686198at2759"/>
<feature type="domain" description="DUF8040" evidence="11">
    <location>
        <begin position="27"/>
        <end position="122"/>
    </location>
</feature>
<dbReference type="Pfam" id="PF26138">
    <property type="entry name" value="DUF8040"/>
    <property type="match status" value="1"/>
</dbReference>
<gene>
    <name evidence="12" type="ORF">CKAN_01508500</name>
</gene>
<dbReference type="Pfam" id="PF12776">
    <property type="entry name" value="Myb_DNA-bind_3"/>
    <property type="match status" value="1"/>
</dbReference>
<reference evidence="12 13" key="1">
    <citation type="journal article" date="2019" name="Nat. Plants">
        <title>Stout camphor tree genome fills gaps in understanding of flowering plant genome evolution.</title>
        <authorList>
            <person name="Chaw S.M."/>
            <person name="Liu Y.C."/>
            <person name="Wu Y.W."/>
            <person name="Wang H.Y."/>
            <person name="Lin C.I."/>
            <person name="Wu C.S."/>
            <person name="Ke H.M."/>
            <person name="Chang L.Y."/>
            <person name="Hsu C.Y."/>
            <person name="Yang H.T."/>
            <person name="Sudianto E."/>
            <person name="Hsu M.H."/>
            <person name="Wu K.P."/>
            <person name="Wang L.N."/>
            <person name="Leebens-Mack J.H."/>
            <person name="Tsai I.J."/>
        </authorList>
    </citation>
    <scope>NUCLEOTIDE SEQUENCE [LARGE SCALE GENOMIC DNA]</scope>
    <source>
        <strain evidence="13">cv. Chaw 1501</strain>
        <tissue evidence="12">Young leaves</tissue>
    </source>
</reference>
<feature type="region of interest" description="Disordered" evidence="8">
    <location>
        <begin position="459"/>
        <end position="505"/>
    </location>
</feature>
<dbReference type="EMBL" id="QPKB01000006">
    <property type="protein sequence ID" value="RWR86200.1"/>
    <property type="molecule type" value="Genomic_DNA"/>
</dbReference>
<comment type="caution">
    <text evidence="12">The sequence shown here is derived from an EMBL/GenBank/DDBJ whole genome shotgun (WGS) entry which is preliminary data.</text>
</comment>
<dbReference type="GO" id="GO:0005634">
    <property type="term" value="C:nucleus"/>
    <property type="evidence" value="ECO:0007669"/>
    <property type="project" value="UniProtKB-SubCell"/>
</dbReference>
<keyword evidence="13" id="KW-1185">Reference proteome</keyword>
<dbReference type="GO" id="GO:0046872">
    <property type="term" value="F:metal ion binding"/>
    <property type="evidence" value="ECO:0007669"/>
    <property type="project" value="UniProtKB-KW"/>
</dbReference>